<dbReference type="InterPro" id="IPR023393">
    <property type="entry name" value="START-like_dom_sf"/>
</dbReference>
<organism evidence="3 4">
    <name type="scientific">Paradevosia tibetensis</name>
    <dbReference type="NCBI Taxonomy" id="1447062"/>
    <lineage>
        <taxon>Bacteria</taxon>
        <taxon>Pseudomonadati</taxon>
        <taxon>Pseudomonadota</taxon>
        <taxon>Alphaproteobacteria</taxon>
        <taxon>Hyphomicrobiales</taxon>
        <taxon>Devosiaceae</taxon>
        <taxon>Paradevosia</taxon>
    </lineage>
</organism>
<evidence type="ECO:0000259" key="2">
    <source>
        <dbReference type="Pfam" id="PF08327"/>
    </source>
</evidence>
<dbReference type="SUPFAM" id="SSF55961">
    <property type="entry name" value="Bet v1-like"/>
    <property type="match status" value="1"/>
</dbReference>
<evidence type="ECO:0000313" key="4">
    <source>
        <dbReference type="Proteomes" id="UP000321062"/>
    </source>
</evidence>
<evidence type="ECO:0000256" key="1">
    <source>
        <dbReference type="ARBA" id="ARBA00006817"/>
    </source>
</evidence>
<gene>
    <name evidence="3" type="ORF">FNA67_16075</name>
</gene>
<dbReference type="CDD" id="cd07826">
    <property type="entry name" value="SRPBCC_CalC_Aha1-like_9"/>
    <property type="match status" value="1"/>
</dbReference>
<dbReference type="Gene3D" id="3.30.530.20">
    <property type="match status" value="1"/>
</dbReference>
<dbReference type="InterPro" id="IPR013538">
    <property type="entry name" value="ASHA1/2-like_C"/>
</dbReference>
<protein>
    <submittedName>
        <fullName evidence="3">ATPase</fullName>
    </submittedName>
</protein>
<accession>A0A5B9DS44</accession>
<comment type="similarity">
    <text evidence="1">Belongs to the AHA1 family.</text>
</comment>
<dbReference type="OrthoDB" id="9805228at2"/>
<dbReference type="Pfam" id="PF08327">
    <property type="entry name" value="AHSA1"/>
    <property type="match status" value="1"/>
</dbReference>
<sequence length="159" mass="17764">MGKSVDVSLPSDTELAVTRVFEAPARLVFDFHTRPEHVRRWLLGPPGWSMPVCEIDLRIGGGYRYVWRNDADGTQFGTTGTYREIVEPTRIVHTENMEGFEGESLCTLTLLEDGAMTTLTYVFRFQSRAARDGAMSTGMTDGMGLSYDRLDEAMAEAVQ</sequence>
<feature type="domain" description="Activator of Hsp90 ATPase homologue 1/2-like C-terminal" evidence="2">
    <location>
        <begin position="23"/>
        <end position="154"/>
    </location>
</feature>
<reference evidence="3 4" key="1">
    <citation type="journal article" date="2015" name="Int. J. Syst. Evol. Microbiol.">
        <title>Youhaiella tibetensis gen. nov., sp. nov., isolated from subsurface sediment.</title>
        <authorList>
            <person name="Wang Y.X."/>
            <person name="Huang F.Q."/>
            <person name="Nogi Y."/>
            <person name="Pang S.J."/>
            <person name="Wang P.K."/>
            <person name="Lv J."/>
        </authorList>
    </citation>
    <scope>NUCLEOTIDE SEQUENCE [LARGE SCALE GENOMIC DNA]</scope>
    <source>
        <strain evidence="4">fig4</strain>
    </source>
</reference>
<dbReference type="KEGG" id="yti:FNA67_16075"/>
<dbReference type="Proteomes" id="UP000321062">
    <property type="component" value="Chromosome"/>
</dbReference>
<dbReference type="AlphaFoldDB" id="A0A5B9DS44"/>
<dbReference type="RefSeq" id="WP_147656904.1">
    <property type="nucleotide sequence ID" value="NZ_BMFM01000001.1"/>
</dbReference>
<name>A0A5B9DS44_9HYPH</name>
<keyword evidence="4" id="KW-1185">Reference proteome</keyword>
<proteinExistence type="inferred from homology"/>
<dbReference type="EMBL" id="CP041690">
    <property type="protein sequence ID" value="QEE21609.1"/>
    <property type="molecule type" value="Genomic_DNA"/>
</dbReference>
<evidence type="ECO:0000313" key="3">
    <source>
        <dbReference type="EMBL" id="QEE21609.1"/>
    </source>
</evidence>